<evidence type="ECO:0000313" key="1">
    <source>
        <dbReference type="EMBL" id="VDO09609.1"/>
    </source>
</evidence>
<gene>
    <name evidence="1" type="ORF">HPLM_LOCUS1448</name>
</gene>
<dbReference type="EMBL" id="UZAF01001921">
    <property type="protein sequence ID" value="VDO09609.1"/>
    <property type="molecule type" value="Genomic_DNA"/>
</dbReference>
<accession>A0A0N4VVX8</accession>
<reference evidence="1 2" key="2">
    <citation type="submission" date="2018-11" db="EMBL/GenBank/DDBJ databases">
        <authorList>
            <consortium name="Pathogen Informatics"/>
        </authorList>
    </citation>
    <scope>NUCLEOTIDE SEQUENCE [LARGE SCALE GENOMIC DNA]</scope>
    <source>
        <strain evidence="1 2">MHpl1</strain>
    </source>
</reference>
<reference evidence="3" key="1">
    <citation type="submission" date="2017-02" db="UniProtKB">
        <authorList>
            <consortium name="WormBaseParasite"/>
        </authorList>
    </citation>
    <scope>IDENTIFICATION</scope>
</reference>
<organism evidence="3">
    <name type="scientific">Haemonchus placei</name>
    <name type="common">Barber's pole worm</name>
    <dbReference type="NCBI Taxonomy" id="6290"/>
    <lineage>
        <taxon>Eukaryota</taxon>
        <taxon>Metazoa</taxon>
        <taxon>Ecdysozoa</taxon>
        <taxon>Nematoda</taxon>
        <taxon>Chromadorea</taxon>
        <taxon>Rhabditida</taxon>
        <taxon>Rhabditina</taxon>
        <taxon>Rhabditomorpha</taxon>
        <taxon>Strongyloidea</taxon>
        <taxon>Trichostrongylidae</taxon>
        <taxon>Haemonchus</taxon>
    </lineage>
</organism>
<proteinExistence type="predicted"/>
<keyword evidence="2" id="KW-1185">Reference proteome</keyword>
<dbReference type="Proteomes" id="UP000268014">
    <property type="component" value="Unassembled WGS sequence"/>
</dbReference>
<sequence>MADESRIVGRQPHKCEALAEGRTKYQAKVIGCVLEGIHRHACTISGQKRWDIICASIDFSSTWVVIF</sequence>
<dbReference type="AlphaFoldDB" id="A0A0N4VVX8"/>
<evidence type="ECO:0000313" key="2">
    <source>
        <dbReference type="Proteomes" id="UP000268014"/>
    </source>
</evidence>
<protein>
    <submittedName>
        <fullName evidence="3">FLYWCH-type domain-containing protein</fullName>
    </submittedName>
</protein>
<evidence type="ECO:0000313" key="3">
    <source>
        <dbReference type="WBParaSite" id="HPLM_0000144801-mRNA-1"/>
    </source>
</evidence>
<name>A0A0N4VVX8_HAEPC</name>
<dbReference type="WBParaSite" id="HPLM_0000144801-mRNA-1">
    <property type="protein sequence ID" value="HPLM_0000144801-mRNA-1"/>
    <property type="gene ID" value="HPLM_0000144801"/>
</dbReference>